<dbReference type="AlphaFoldDB" id="A0A0N8GLX7"/>
<dbReference type="EMBL" id="LGCL01000034">
    <property type="protein sequence ID" value="KPL73730.1"/>
    <property type="molecule type" value="Genomic_DNA"/>
</dbReference>
<evidence type="ECO:0000256" key="4">
    <source>
        <dbReference type="ARBA" id="ARBA00022884"/>
    </source>
</evidence>
<dbReference type="PANTHER" id="PTHR38007">
    <property type="entry name" value="CRISPR SYSTEM CMS PROTEIN CSM5"/>
    <property type="match status" value="1"/>
</dbReference>
<evidence type="ECO:0000256" key="2">
    <source>
        <dbReference type="ARBA" id="ARBA00006680"/>
    </source>
</evidence>
<comment type="caution">
    <text evidence="9">The sequence shown here is derived from an EMBL/GenBank/DDBJ whole genome shotgun (WGS) entry which is preliminary data.</text>
</comment>
<evidence type="ECO:0000259" key="8">
    <source>
        <dbReference type="Pfam" id="PF03787"/>
    </source>
</evidence>
<organism evidence="9 10">
    <name type="scientific">Ornatilinea apprima</name>
    <dbReference type="NCBI Taxonomy" id="1134406"/>
    <lineage>
        <taxon>Bacteria</taxon>
        <taxon>Bacillati</taxon>
        <taxon>Chloroflexota</taxon>
        <taxon>Anaerolineae</taxon>
        <taxon>Anaerolineales</taxon>
        <taxon>Anaerolineaceae</taxon>
        <taxon>Ornatilinea</taxon>
    </lineage>
</organism>
<evidence type="ECO:0000256" key="6">
    <source>
        <dbReference type="ARBA" id="ARBA00031720"/>
    </source>
</evidence>
<keyword evidence="5" id="KW-0051">Antiviral defense</keyword>
<dbReference type="GO" id="GO:0051607">
    <property type="term" value="P:defense response to virus"/>
    <property type="evidence" value="ECO:0007669"/>
    <property type="project" value="UniProtKB-KW"/>
</dbReference>
<dbReference type="STRING" id="1134406.ADN00_14255"/>
<evidence type="ECO:0000256" key="5">
    <source>
        <dbReference type="ARBA" id="ARBA00023118"/>
    </source>
</evidence>
<dbReference type="OrthoDB" id="24360at2"/>
<dbReference type="PANTHER" id="PTHR38007:SF1">
    <property type="entry name" value="CRISPR SYSTEM CMS PROTEIN CSM5"/>
    <property type="match status" value="1"/>
</dbReference>
<dbReference type="InterPro" id="IPR005537">
    <property type="entry name" value="RAMP_III_fam"/>
</dbReference>
<evidence type="ECO:0000256" key="1">
    <source>
        <dbReference type="ARBA" id="ARBA00003088"/>
    </source>
</evidence>
<feature type="region of interest" description="Disordered" evidence="7">
    <location>
        <begin position="327"/>
        <end position="351"/>
    </location>
</feature>
<dbReference type="RefSeq" id="WP_075063701.1">
    <property type="nucleotide sequence ID" value="NZ_LGCL01000034.1"/>
</dbReference>
<reference evidence="9 10" key="1">
    <citation type="submission" date="2015-07" db="EMBL/GenBank/DDBJ databases">
        <title>Genome sequence of Ornatilinea apprima DSM 23815.</title>
        <authorList>
            <person name="Hemp J."/>
            <person name="Ward L.M."/>
            <person name="Pace L.A."/>
            <person name="Fischer W.W."/>
        </authorList>
    </citation>
    <scope>NUCLEOTIDE SEQUENCE [LARGE SCALE GENOMIC DNA]</scope>
    <source>
        <strain evidence="9 10">P3M-1</strain>
    </source>
</reference>
<feature type="compositionally biased region" description="Polar residues" evidence="7">
    <location>
        <begin position="341"/>
        <end position="351"/>
    </location>
</feature>
<evidence type="ECO:0000313" key="9">
    <source>
        <dbReference type="EMBL" id="KPL73730.1"/>
    </source>
</evidence>
<keyword evidence="10" id="KW-1185">Reference proteome</keyword>
<keyword evidence="4" id="KW-0694">RNA-binding</keyword>
<evidence type="ECO:0000256" key="3">
    <source>
        <dbReference type="ARBA" id="ARBA00016113"/>
    </source>
</evidence>
<dbReference type="Pfam" id="PF03787">
    <property type="entry name" value="RAMPs"/>
    <property type="match status" value="1"/>
</dbReference>
<dbReference type="GO" id="GO:0003723">
    <property type="term" value="F:RNA binding"/>
    <property type="evidence" value="ECO:0007669"/>
    <property type="project" value="UniProtKB-KW"/>
</dbReference>
<evidence type="ECO:0000313" key="10">
    <source>
        <dbReference type="Proteomes" id="UP000050417"/>
    </source>
</evidence>
<protein>
    <recommendedName>
        <fullName evidence="3">CRISPR system Cms protein Csm5</fullName>
    </recommendedName>
    <alternativeName>
        <fullName evidence="6">CRISPR type III A-associated protein Csm5</fullName>
    </alternativeName>
</protein>
<dbReference type="InterPro" id="IPR010173">
    <property type="entry name" value="CRISPR-assoc_Csm5"/>
</dbReference>
<comment type="function">
    <text evidence="1">This subunit might be involved in maturation of a crRNA intermediate to its mature form.</text>
</comment>
<dbReference type="NCBIfam" id="TIGR01899">
    <property type="entry name" value="cas_TM1807_csm5"/>
    <property type="match status" value="1"/>
</dbReference>
<dbReference type="Proteomes" id="UP000050417">
    <property type="component" value="Unassembled WGS sequence"/>
</dbReference>
<gene>
    <name evidence="9" type="ORF">ADN00_14255</name>
</gene>
<sequence length="371" mass="42189">MANYRLKLSTLSPVHIGAGQELRMGFDFMLYEKLTWRLNEDAILAAKEKQLQVVRDGRYPLPGQMLNEADFDNPRFFRYVLRGTPRSSKTDARLQACIKDPFDRPFIPGSSLKGALRTALAWTGWDEVKPRLDRSALNNSRQWAGQNLEHNLFGPNPNKDLLRALQVSDSFTEARPDDCLIVVNAQVVTPRASGSPIELEAIRPNQVFTGSLRVDDTLFSEAANRVLGFNNRKRWLEELLPRAQKHSLARIAELQEWFTHVDLEGADKIAAFYRQLQNANLGANQALVQVGWGSGWDGKTFWTHLKRDEGFFEAIVSQYRLNRAGNSRRQRGDAFPKSRRTAMSTKTDAQGRQVSRLSAPFGWMIIELEED</sequence>
<comment type="similarity">
    <text evidence="2">Belongs to the CRISPR-associated Csm5 family.</text>
</comment>
<proteinExistence type="inferred from homology"/>
<evidence type="ECO:0000256" key="7">
    <source>
        <dbReference type="SAM" id="MobiDB-lite"/>
    </source>
</evidence>
<name>A0A0N8GLX7_9CHLR</name>
<accession>A0A0N8GLX7</accession>
<feature type="domain" description="CRISPR type III-associated protein" evidence="8">
    <location>
        <begin position="7"/>
        <end position="295"/>
    </location>
</feature>